<evidence type="ECO:0000256" key="1">
    <source>
        <dbReference type="SAM" id="MobiDB-lite"/>
    </source>
</evidence>
<reference evidence="2" key="1">
    <citation type="submission" date="2022-01" db="EMBL/GenBank/DDBJ databases">
        <authorList>
            <person name="King R."/>
        </authorList>
    </citation>
    <scope>NUCLEOTIDE SEQUENCE</scope>
</reference>
<feature type="compositionally biased region" description="Polar residues" evidence="1">
    <location>
        <begin position="19"/>
        <end position="32"/>
    </location>
</feature>
<dbReference type="AlphaFoldDB" id="A0A9P0CPI9"/>
<feature type="compositionally biased region" description="Polar residues" evidence="1">
    <location>
        <begin position="304"/>
        <end position="313"/>
    </location>
</feature>
<dbReference type="Proteomes" id="UP001153636">
    <property type="component" value="Chromosome 13"/>
</dbReference>
<dbReference type="OrthoDB" id="6784530at2759"/>
<dbReference type="EMBL" id="OV651825">
    <property type="protein sequence ID" value="CAH1102849.1"/>
    <property type="molecule type" value="Genomic_DNA"/>
</dbReference>
<gene>
    <name evidence="2" type="ORF">PSYICH_LOCUS4088</name>
</gene>
<sequence length="450" mass="51528">MHSQNNKKYSGNPHATPKKFTSTQRFSFKPTSTPALKSISKCEALSKLKNEVVRKCPSLTRAQSKPPFNSNMRYEVFLARKRKEAEQKRNGINQLIKAKRDENWAALKGIIPIAKSPPFIKNKLTDCLQQIQEKRSVYDKRAKPYNIMAKIINIISAHDRKFERLESIRMKEARMQRRQRMMKYKNNENKCTYNEYESELFEIPESPITPISKNQEKNSSVSISKVTKNSSTKSLKNGFTKKVLTQKINVSSNHQTFSKFDSEVTFSAEELKDNSLGKKATKSNSVSKVMKCGVLKKKLAPRMISNNQSLSKTNSEEHTKEKKATVPSTLKSPDSKVLPKFYSELILSDENSDDNVNDYISSKQPQYEDSNNNLTTEKTLYDRISDAPIGFDFIKSLQDEIDKISTKIEELESSRPTNHFQGNDLVNKCSLSSLDDLELFELIECIENML</sequence>
<keyword evidence="3" id="KW-1185">Reference proteome</keyword>
<organism evidence="2 3">
    <name type="scientific">Psylliodes chrysocephalus</name>
    <dbReference type="NCBI Taxonomy" id="3402493"/>
    <lineage>
        <taxon>Eukaryota</taxon>
        <taxon>Metazoa</taxon>
        <taxon>Ecdysozoa</taxon>
        <taxon>Arthropoda</taxon>
        <taxon>Hexapoda</taxon>
        <taxon>Insecta</taxon>
        <taxon>Pterygota</taxon>
        <taxon>Neoptera</taxon>
        <taxon>Endopterygota</taxon>
        <taxon>Coleoptera</taxon>
        <taxon>Polyphaga</taxon>
        <taxon>Cucujiformia</taxon>
        <taxon>Chrysomeloidea</taxon>
        <taxon>Chrysomelidae</taxon>
        <taxon>Galerucinae</taxon>
        <taxon>Alticini</taxon>
        <taxon>Psylliodes</taxon>
    </lineage>
</organism>
<feature type="compositionally biased region" description="Basic and acidic residues" evidence="1">
    <location>
        <begin position="314"/>
        <end position="324"/>
    </location>
</feature>
<name>A0A9P0CPI9_9CUCU</name>
<evidence type="ECO:0000313" key="3">
    <source>
        <dbReference type="Proteomes" id="UP001153636"/>
    </source>
</evidence>
<feature type="region of interest" description="Disordered" evidence="1">
    <location>
        <begin position="1"/>
        <end position="32"/>
    </location>
</feature>
<protein>
    <submittedName>
        <fullName evidence="2">Uncharacterized protein</fullName>
    </submittedName>
</protein>
<accession>A0A9P0CPI9</accession>
<evidence type="ECO:0000313" key="2">
    <source>
        <dbReference type="EMBL" id="CAH1102849.1"/>
    </source>
</evidence>
<proteinExistence type="predicted"/>
<feature type="region of interest" description="Disordered" evidence="1">
    <location>
        <begin position="303"/>
        <end position="332"/>
    </location>
</feature>